<dbReference type="EMBL" id="FOGU01000001">
    <property type="protein sequence ID" value="SER49036.1"/>
    <property type="molecule type" value="Genomic_DNA"/>
</dbReference>
<accession>A0A1H9PL53</accession>
<feature type="transmembrane region" description="Helical" evidence="1">
    <location>
        <begin position="6"/>
        <end position="25"/>
    </location>
</feature>
<dbReference type="STRING" id="641238.SAMN04490244_101242"/>
<dbReference type="AlphaFoldDB" id="A0A1H9PL53"/>
<protein>
    <submittedName>
        <fullName evidence="2">Uncharacterized protein</fullName>
    </submittedName>
</protein>
<proteinExistence type="predicted"/>
<dbReference type="RefSeq" id="WP_092687157.1">
    <property type="nucleotide sequence ID" value="NZ_FOGU01000001.1"/>
</dbReference>
<keyword evidence="1" id="KW-1133">Transmembrane helix</keyword>
<evidence type="ECO:0000313" key="2">
    <source>
        <dbReference type="EMBL" id="SER49036.1"/>
    </source>
</evidence>
<organism evidence="2 3">
    <name type="scientific">Tranquillimonas rosea</name>
    <dbReference type="NCBI Taxonomy" id="641238"/>
    <lineage>
        <taxon>Bacteria</taxon>
        <taxon>Pseudomonadati</taxon>
        <taxon>Pseudomonadota</taxon>
        <taxon>Alphaproteobacteria</taxon>
        <taxon>Rhodobacterales</taxon>
        <taxon>Roseobacteraceae</taxon>
        <taxon>Tranquillimonas</taxon>
    </lineage>
</organism>
<dbReference type="Proteomes" id="UP000198885">
    <property type="component" value="Unassembled WGS sequence"/>
</dbReference>
<reference evidence="2 3" key="1">
    <citation type="submission" date="2016-10" db="EMBL/GenBank/DDBJ databases">
        <authorList>
            <person name="de Groot N.N."/>
        </authorList>
    </citation>
    <scope>NUCLEOTIDE SEQUENCE [LARGE SCALE GENOMIC DNA]</scope>
    <source>
        <strain evidence="2 3">DSM 23042</strain>
    </source>
</reference>
<keyword evidence="1" id="KW-0472">Membrane</keyword>
<keyword evidence="3" id="KW-1185">Reference proteome</keyword>
<gene>
    <name evidence="2" type="ORF">SAMN04490244_101242</name>
</gene>
<evidence type="ECO:0000256" key="1">
    <source>
        <dbReference type="SAM" id="Phobius"/>
    </source>
</evidence>
<evidence type="ECO:0000313" key="3">
    <source>
        <dbReference type="Proteomes" id="UP000198885"/>
    </source>
</evidence>
<sequence>MDIILNILGAGFAGVIVALIVAIRVSNRYGEARPQDGIGNGLLSLIAGFVAFVAVFVGLLVWG</sequence>
<name>A0A1H9PL53_9RHOB</name>
<keyword evidence="1" id="KW-0812">Transmembrane</keyword>
<feature type="transmembrane region" description="Helical" evidence="1">
    <location>
        <begin position="37"/>
        <end position="62"/>
    </location>
</feature>